<proteinExistence type="predicted"/>
<reference evidence="3" key="1">
    <citation type="submission" date="2022-02" db="EMBL/GenBank/DDBJ databases">
        <title>Crop Bioprotection Bacillus Genome Sequencing.</title>
        <authorList>
            <person name="Dunlap C."/>
        </authorList>
    </citation>
    <scope>NUCLEOTIDE SEQUENCE</scope>
    <source>
        <strain evidence="3">EC49O2N-C10</strain>
    </source>
</reference>
<evidence type="ECO:0000256" key="2">
    <source>
        <dbReference type="SAM" id="Phobius"/>
    </source>
</evidence>
<keyword evidence="1" id="KW-0175">Coiled coil</keyword>
<feature type="coiled-coil region" evidence="1">
    <location>
        <begin position="70"/>
        <end position="97"/>
    </location>
</feature>
<evidence type="ECO:0000256" key="1">
    <source>
        <dbReference type="SAM" id="Coils"/>
    </source>
</evidence>
<keyword evidence="2" id="KW-0812">Transmembrane</keyword>
<name>A0A9Q4HWT2_9BACI</name>
<dbReference type="AlphaFoldDB" id="A0A9Q4HWT2"/>
<dbReference type="RefSeq" id="WP_268498739.1">
    <property type="nucleotide sequence ID" value="NZ_JALAVZ010000023.1"/>
</dbReference>
<feature type="transmembrane region" description="Helical" evidence="2">
    <location>
        <begin position="7"/>
        <end position="27"/>
    </location>
</feature>
<accession>A0A9Q4HWT2</accession>
<dbReference type="Proteomes" id="UP001073053">
    <property type="component" value="Unassembled WGS sequence"/>
</dbReference>
<keyword evidence="2" id="KW-0472">Membrane</keyword>
<feature type="transmembrane region" description="Helical" evidence="2">
    <location>
        <begin position="33"/>
        <end position="53"/>
    </location>
</feature>
<evidence type="ECO:0000313" key="4">
    <source>
        <dbReference type="Proteomes" id="UP001073053"/>
    </source>
</evidence>
<dbReference type="InterPro" id="IPR018770">
    <property type="entry name" value="ChloroindolylP_hydrolase"/>
</dbReference>
<gene>
    <name evidence="3" type="ORF">MOF03_21410</name>
</gene>
<organism evidence="3 4">
    <name type="scientific">Bacillus halotolerans</name>
    <dbReference type="NCBI Taxonomy" id="260554"/>
    <lineage>
        <taxon>Bacteria</taxon>
        <taxon>Bacillati</taxon>
        <taxon>Bacillota</taxon>
        <taxon>Bacilli</taxon>
        <taxon>Bacillales</taxon>
        <taxon>Bacillaceae</taxon>
        <taxon>Bacillus</taxon>
    </lineage>
</organism>
<dbReference type="EMBL" id="JALAWA010000022">
    <property type="protein sequence ID" value="MCY9187149.1"/>
    <property type="molecule type" value="Genomic_DNA"/>
</dbReference>
<protein>
    <submittedName>
        <fullName evidence="3">5-bromo-4-chloroindolyl phosphate hydrolysis family protein</fullName>
    </submittedName>
</protein>
<evidence type="ECO:0000313" key="3">
    <source>
        <dbReference type="EMBL" id="MCY9187149.1"/>
    </source>
</evidence>
<comment type="caution">
    <text evidence="3">The sequence shown here is derived from an EMBL/GenBank/DDBJ whole genome shotgun (WGS) entry which is preliminary data.</text>
</comment>
<sequence length="204" mass="24030">MHKFLQFLIWSFTSSATFVFIGLLSFFGLNQSLFLSFVYGASSAALVYTAGLWNARRLFLKKHELTGREYAYIKKNLEEARQKIIRLRKALFQAKSIQMFKQNAEMLRLVRRIYILTKKEPKRFYRAERFFYQTLDSVVELTEKYAFLSSHPKKNKELSMSLSEVRITLAELMKRLEEDLTQLMGDEIGELQFELDAAKHSLKK</sequence>
<keyword evidence="2" id="KW-1133">Transmembrane helix</keyword>
<dbReference type="Pfam" id="PF10112">
    <property type="entry name" value="Halogen_Hydrol"/>
    <property type="match status" value="1"/>
</dbReference>